<comment type="caution">
    <text evidence="4">The sequence shown here is derived from an EMBL/GenBank/DDBJ whole genome shotgun (WGS) entry which is preliminary data.</text>
</comment>
<dbReference type="EMBL" id="BJUB01000010">
    <property type="protein sequence ID" value="GEK22596.1"/>
    <property type="molecule type" value="Genomic_DNA"/>
</dbReference>
<evidence type="ECO:0000256" key="1">
    <source>
        <dbReference type="ARBA" id="ARBA00022801"/>
    </source>
</evidence>
<dbReference type="Proteomes" id="UP000321118">
    <property type="component" value="Unassembled WGS sequence"/>
</dbReference>
<keyword evidence="5" id="KW-1185">Reference proteome</keyword>
<evidence type="ECO:0000313" key="4">
    <source>
        <dbReference type="EMBL" id="GEK22596.1"/>
    </source>
</evidence>
<dbReference type="InterPro" id="IPR000639">
    <property type="entry name" value="Epox_hydrolase-like"/>
</dbReference>
<evidence type="ECO:0000256" key="2">
    <source>
        <dbReference type="SAM" id="SignalP"/>
    </source>
</evidence>
<dbReference type="PRINTS" id="PR00412">
    <property type="entry name" value="EPOXHYDRLASE"/>
</dbReference>
<dbReference type="SUPFAM" id="SSF53474">
    <property type="entry name" value="alpha/beta-Hydrolases"/>
    <property type="match status" value="1"/>
</dbReference>
<dbReference type="PANTHER" id="PTHR43798">
    <property type="entry name" value="MONOACYLGLYCEROL LIPASE"/>
    <property type="match status" value="1"/>
</dbReference>
<dbReference type="InterPro" id="IPR000073">
    <property type="entry name" value="AB_hydrolase_1"/>
</dbReference>
<organism evidence="4 5">
    <name type="scientific">Cellulomonas xylanilytica</name>
    <dbReference type="NCBI Taxonomy" id="233583"/>
    <lineage>
        <taxon>Bacteria</taxon>
        <taxon>Bacillati</taxon>
        <taxon>Actinomycetota</taxon>
        <taxon>Actinomycetes</taxon>
        <taxon>Micrococcales</taxon>
        <taxon>Cellulomonadaceae</taxon>
        <taxon>Cellulomonas</taxon>
    </lineage>
</organism>
<protein>
    <submittedName>
        <fullName evidence="4">Alpha/beta hydrolase</fullName>
    </submittedName>
</protein>
<accession>A0A510V723</accession>
<dbReference type="PANTHER" id="PTHR43798:SF31">
    <property type="entry name" value="AB HYDROLASE SUPERFAMILY PROTEIN YCLE"/>
    <property type="match status" value="1"/>
</dbReference>
<feature type="chain" id="PRO_5038775417" evidence="2">
    <location>
        <begin position="19"/>
        <end position="321"/>
    </location>
</feature>
<dbReference type="GO" id="GO:0016020">
    <property type="term" value="C:membrane"/>
    <property type="evidence" value="ECO:0007669"/>
    <property type="project" value="TreeGrafter"/>
</dbReference>
<keyword evidence="1 4" id="KW-0378">Hydrolase</keyword>
<gene>
    <name evidence="4" type="ORF">CXY01_31160</name>
</gene>
<sequence length="321" mass="34502">MLAAVLALLLVLTGVNQAANAVGLARLEVPGELVEVDDDGARMHVYSRADHPGEPTLVFLAGMGLGSAYYELESVWEPLAQDVNIATVDYLGYGFSGTTAKDRTNVNVATEIHAALHGAGVEGPYVLVAHSLGGLYALEFAELYPDEVAGFVGLDSTSPGQQAPEDYEGDVSADGGLHPAMTVARFVGLVRVDRWVNGDDSSLLPANPLLDEAEQDRDWLLDNTRLDLRLLDDEGSWAVRNDLALTGHRFDAAIPTLMVLAEDSVALAEEFSMPDWVEVHEAVSSEHPDSRVVLLDGAHLIYLDAPDETVTEIREFLAATQ</sequence>
<proteinExistence type="predicted"/>
<dbReference type="AlphaFoldDB" id="A0A510V723"/>
<reference evidence="4 5" key="1">
    <citation type="submission" date="2019-07" db="EMBL/GenBank/DDBJ databases">
        <title>Whole genome shotgun sequence of Cellulomonas xylanilytica NBRC 101102.</title>
        <authorList>
            <person name="Hosoyama A."/>
            <person name="Uohara A."/>
            <person name="Ohji S."/>
            <person name="Ichikawa N."/>
        </authorList>
    </citation>
    <scope>NUCLEOTIDE SEQUENCE [LARGE SCALE GENOMIC DNA]</scope>
    <source>
        <strain evidence="4 5">NBRC 101102</strain>
    </source>
</reference>
<name>A0A510V723_9CELL</name>
<dbReference type="GO" id="GO:0016787">
    <property type="term" value="F:hydrolase activity"/>
    <property type="evidence" value="ECO:0007669"/>
    <property type="project" value="UniProtKB-KW"/>
</dbReference>
<dbReference type="Gene3D" id="3.40.50.1820">
    <property type="entry name" value="alpha/beta hydrolase"/>
    <property type="match status" value="1"/>
</dbReference>
<dbReference type="InterPro" id="IPR029058">
    <property type="entry name" value="AB_hydrolase_fold"/>
</dbReference>
<dbReference type="InterPro" id="IPR050266">
    <property type="entry name" value="AB_hydrolase_sf"/>
</dbReference>
<evidence type="ECO:0000313" key="5">
    <source>
        <dbReference type="Proteomes" id="UP000321118"/>
    </source>
</evidence>
<evidence type="ECO:0000259" key="3">
    <source>
        <dbReference type="Pfam" id="PF12697"/>
    </source>
</evidence>
<feature type="domain" description="AB hydrolase-1" evidence="3">
    <location>
        <begin position="57"/>
        <end position="310"/>
    </location>
</feature>
<feature type="signal peptide" evidence="2">
    <location>
        <begin position="1"/>
        <end position="18"/>
    </location>
</feature>
<keyword evidence="2" id="KW-0732">Signal</keyword>
<dbReference type="Pfam" id="PF12697">
    <property type="entry name" value="Abhydrolase_6"/>
    <property type="match status" value="1"/>
</dbReference>